<evidence type="ECO:0000256" key="1">
    <source>
        <dbReference type="SAM" id="Phobius"/>
    </source>
</evidence>
<evidence type="ECO:0008006" key="4">
    <source>
        <dbReference type="Google" id="ProtNLM"/>
    </source>
</evidence>
<dbReference type="PANTHER" id="PTHR36978:SF3">
    <property type="entry name" value="P-LOOP CONTAINING NUCLEOSIDE TRIPHOSPHATE HYDROLASE PROTEIN"/>
    <property type="match status" value="1"/>
</dbReference>
<name>A0ABR1SSY9_9PEZI</name>
<reference evidence="2 3" key="1">
    <citation type="submission" date="2023-01" db="EMBL/GenBank/DDBJ databases">
        <title>Analysis of 21 Apiospora genomes using comparative genomics revels a genus with tremendous synthesis potential of carbohydrate active enzymes and secondary metabolites.</title>
        <authorList>
            <person name="Sorensen T."/>
        </authorList>
    </citation>
    <scope>NUCLEOTIDE SEQUENCE [LARGE SCALE GENOMIC DNA]</scope>
    <source>
        <strain evidence="2 3">CBS 20057</strain>
    </source>
</reference>
<evidence type="ECO:0000313" key="2">
    <source>
        <dbReference type="EMBL" id="KAK8037450.1"/>
    </source>
</evidence>
<proteinExistence type="predicted"/>
<dbReference type="Pfam" id="PF17784">
    <property type="entry name" value="Sulfotransfer_4"/>
    <property type="match status" value="1"/>
</dbReference>
<gene>
    <name evidence="2" type="ORF">PG991_000796</name>
</gene>
<evidence type="ECO:0000313" key="3">
    <source>
        <dbReference type="Proteomes" id="UP001396898"/>
    </source>
</evidence>
<dbReference type="PANTHER" id="PTHR36978">
    <property type="entry name" value="P-LOOP CONTAINING NUCLEOTIDE TRIPHOSPHATE HYDROLASE"/>
    <property type="match status" value="1"/>
</dbReference>
<keyword evidence="1" id="KW-0472">Membrane</keyword>
<dbReference type="SUPFAM" id="SSF52540">
    <property type="entry name" value="P-loop containing nucleoside triphosphate hydrolases"/>
    <property type="match status" value="1"/>
</dbReference>
<dbReference type="EMBL" id="JAQQWI010000002">
    <property type="protein sequence ID" value="KAK8037450.1"/>
    <property type="molecule type" value="Genomic_DNA"/>
</dbReference>
<dbReference type="InterPro" id="IPR027417">
    <property type="entry name" value="P-loop_NTPase"/>
</dbReference>
<accession>A0ABR1SSY9</accession>
<comment type="caution">
    <text evidence="2">The sequence shown here is derived from an EMBL/GenBank/DDBJ whole genome shotgun (WGS) entry which is preliminary data.</text>
</comment>
<protein>
    <recommendedName>
        <fullName evidence="4">P-loop containing nucleoside triphosphate hydrolase protein</fullName>
    </recommendedName>
</protein>
<dbReference type="Gene3D" id="3.40.50.300">
    <property type="entry name" value="P-loop containing nucleotide triphosphate hydrolases"/>
    <property type="match status" value="1"/>
</dbReference>
<dbReference type="InterPro" id="IPR040632">
    <property type="entry name" value="Sulfotransfer_4"/>
</dbReference>
<organism evidence="2 3">
    <name type="scientific">Apiospora marii</name>
    <dbReference type="NCBI Taxonomy" id="335849"/>
    <lineage>
        <taxon>Eukaryota</taxon>
        <taxon>Fungi</taxon>
        <taxon>Dikarya</taxon>
        <taxon>Ascomycota</taxon>
        <taxon>Pezizomycotina</taxon>
        <taxon>Sordariomycetes</taxon>
        <taxon>Xylariomycetidae</taxon>
        <taxon>Amphisphaeriales</taxon>
        <taxon>Apiosporaceae</taxon>
        <taxon>Apiospora</taxon>
    </lineage>
</organism>
<keyword evidence="3" id="KW-1185">Reference proteome</keyword>
<dbReference type="Proteomes" id="UP001396898">
    <property type="component" value="Unassembled WGS sequence"/>
</dbReference>
<keyword evidence="1" id="KW-1133">Transmembrane helix</keyword>
<feature type="transmembrane region" description="Helical" evidence="1">
    <location>
        <begin position="243"/>
        <end position="264"/>
    </location>
</feature>
<sequence length="267" mass="29519">MGGAPSKPGDPSRGLEVIGAGYSRTGTVSTQLALEKILNGPVLHGGTHMITREDDFNRKWVAAYEARHRGDKALCLKLLRELTRGYVGITDLPGISFLAELRELYPDAKVVLVTRDPARWWRSLGVLNKNANLWYLSYLTAPVPGWRWIPEMIRQYADSGRELLGLPPGEDDVGDRGPDLILNHNQSVRDHVPRGQLLEMDLKEGWAPLSKFLGRPVPDAPFPRANDKEALEKVAKEVFAKCVLAWLAIFSGAGVGLYTGFLLWGGL</sequence>
<keyword evidence="1" id="KW-0812">Transmembrane</keyword>